<accession>U4Q336</accession>
<reference evidence="1 2" key="1">
    <citation type="journal article" date="2013" name="Genome Announc.">
        <title>Complete Genome Sequence of the Sesbania Symbiont and Rice Growth-Promoting Endophyte Rhizobium sp. Strain IRBG74.</title>
        <authorList>
            <person name="Crook M.B."/>
            <person name="Mitra S."/>
            <person name="Ane J.M."/>
            <person name="Sadowsky M.J."/>
            <person name="Gyaneshwar P."/>
        </authorList>
    </citation>
    <scope>NUCLEOTIDE SEQUENCE [LARGE SCALE GENOMIC DNA]</scope>
    <source>
        <strain evidence="1 2">IRBG74</strain>
        <plasmid evidence="2">IRBL74_p</plasmid>
    </source>
</reference>
<dbReference type="AlphaFoldDB" id="U4Q336"/>
<dbReference type="HOGENOM" id="CLU_2571476_0_0_5"/>
<dbReference type="Proteomes" id="UP000016944">
    <property type="component" value="Plasmid IRBL74_p"/>
</dbReference>
<evidence type="ECO:0000313" key="1">
    <source>
        <dbReference type="EMBL" id="CDI11757.1"/>
    </source>
</evidence>
<evidence type="ECO:0000313" key="2">
    <source>
        <dbReference type="Proteomes" id="UP000016944"/>
    </source>
</evidence>
<name>U4Q336_9HYPH</name>
<geneLocation type="plasmid" evidence="1 2">
    <name>IRBL74_p</name>
</geneLocation>
<dbReference type="EMBL" id="HG518324">
    <property type="protein sequence ID" value="CDI11757.1"/>
    <property type="molecule type" value="Genomic_DNA"/>
</dbReference>
<keyword evidence="1" id="KW-0614">Plasmid</keyword>
<proteinExistence type="predicted"/>
<gene>
    <name evidence="1" type="ORF">BN877_p0028</name>
</gene>
<dbReference type="KEGG" id="rir:BN877_p0028"/>
<protein>
    <submittedName>
        <fullName evidence="1">Uncharacterized protein</fullName>
    </submittedName>
</protein>
<sequence length="81" mass="8864">MRKNSQPLGSLTVHHGHDLRRKPCQLTRFPPSGLNSFVTARDFGTALYTRVLALEVADGPPGEEWLLSTLLLGPIPGQDQS</sequence>
<organism evidence="1 2">
    <name type="scientific">Agrobacterium pusense</name>
    <dbReference type="NCBI Taxonomy" id="648995"/>
    <lineage>
        <taxon>Bacteria</taxon>
        <taxon>Pseudomonadati</taxon>
        <taxon>Pseudomonadota</taxon>
        <taxon>Alphaproteobacteria</taxon>
        <taxon>Hyphomicrobiales</taxon>
        <taxon>Rhizobiaceae</taxon>
        <taxon>Rhizobium/Agrobacterium group</taxon>
        <taxon>Agrobacterium</taxon>
    </lineage>
</organism>